<dbReference type="GO" id="GO:0005261">
    <property type="term" value="F:monoatomic cation channel activity"/>
    <property type="evidence" value="ECO:0007669"/>
    <property type="project" value="TreeGrafter"/>
</dbReference>
<name>A0A2R2MT59_LINAN</name>
<evidence type="ECO:0000256" key="3">
    <source>
        <dbReference type="ARBA" id="ARBA00022737"/>
    </source>
</evidence>
<comment type="subcellular location">
    <subcellularLocation>
        <location evidence="1">Membrane</location>
    </subcellularLocation>
</comment>
<evidence type="ECO:0000313" key="7">
    <source>
        <dbReference type="RefSeq" id="XP_023933212.1"/>
    </source>
</evidence>
<dbReference type="KEGG" id="lak:112042622"/>
<dbReference type="PANTHER" id="PTHR46730:SF1">
    <property type="entry name" value="PLAT DOMAIN-CONTAINING PROTEIN"/>
    <property type="match status" value="1"/>
</dbReference>
<dbReference type="InParanoid" id="A0A2R2MT59"/>
<keyword evidence="5" id="KW-0472">Membrane</keyword>
<keyword evidence="3" id="KW-0677">Repeat</keyword>
<dbReference type="GO" id="GO:0005886">
    <property type="term" value="C:plasma membrane"/>
    <property type="evidence" value="ECO:0007669"/>
    <property type="project" value="TreeGrafter"/>
</dbReference>
<evidence type="ECO:0000256" key="4">
    <source>
        <dbReference type="ARBA" id="ARBA00022989"/>
    </source>
</evidence>
<evidence type="ECO:0000256" key="5">
    <source>
        <dbReference type="ARBA" id="ARBA00023136"/>
    </source>
</evidence>
<gene>
    <name evidence="7" type="primary">LOC112042622</name>
</gene>
<evidence type="ECO:0000256" key="1">
    <source>
        <dbReference type="ARBA" id="ARBA00004370"/>
    </source>
</evidence>
<dbReference type="Proteomes" id="UP000085678">
    <property type="component" value="Unplaced"/>
</dbReference>
<reference evidence="7" key="1">
    <citation type="submission" date="2025-08" db="UniProtKB">
        <authorList>
            <consortium name="RefSeq"/>
        </authorList>
    </citation>
    <scope>IDENTIFICATION</scope>
    <source>
        <tissue evidence="7">Gonads</tissue>
    </source>
</reference>
<keyword evidence="6" id="KW-1185">Reference proteome</keyword>
<sequence length="264" mass="28603">MPKGPSYDNYWMTIYTNITDSDGSTTTYKVGRIQVNPMSTTEVESLVSNLTASGSTNMIAQIAANGNLEDTTQTIQSLASVLNTLGSSEGFNSGFGPSEATSTQNTSSAEKEALREEVALIRTQMIDAVSDSAPTTPRQVQLLASCLTEVLQQPSEIKRGSQSKVTAIVSGFIDVLQAQAADQSKEETVELATTILSSVGATIALVPVPFSFYFYLYFIQSQAAFSSLHYTQMYKYYNSMSINSVPLQNTLPSLYSLLAVNYYT</sequence>
<proteinExistence type="predicted"/>
<dbReference type="GO" id="GO:0006816">
    <property type="term" value="P:calcium ion transport"/>
    <property type="evidence" value="ECO:0007669"/>
    <property type="project" value="TreeGrafter"/>
</dbReference>
<dbReference type="GeneID" id="112042622"/>
<dbReference type="STRING" id="7574.A0A2R2MT59"/>
<dbReference type="PANTHER" id="PTHR46730">
    <property type="entry name" value="POLYCYSTIN-1"/>
    <property type="match status" value="1"/>
</dbReference>
<keyword evidence="2" id="KW-0812">Transmembrane</keyword>
<evidence type="ECO:0000256" key="2">
    <source>
        <dbReference type="ARBA" id="ARBA00022692"/>
    </source>
</evidence>
<protein>
    <submittedName>
        <fullName evidence="7">Uncharacterized protein LOC112042622</fullName>
    </submittedName>
</protein>
<organism evidence="6 7">
    <name type="scientific">Lingula anatina</name>
    <name type="common">Brachiopod</name>
    <name type="synonym">Lingula unguis</name>
    <dbReference type="NCBI Taxonomy" id="7574"/>
    <lineage>
        <taxon>Eukaryota</taxon>
        <taxon>Metazoa</taxon>
        <taxon>Spiralia</taxon>
        <taxon>Lophotrochozoa</taxon>
        <taxon>Brachiopoda</taxon>
        <taxon>Linguliformea</taxon>
        <taxon>Lingulata</taxon>
        <taxon>Lingulida</taxon>
        <taxon>Linguloidea</taxon>
        <taxon>Lingulidae</taxon>
        <taxon>Lingula</taxon>
    </lineage>
</organism>
<keyword evidence="4" id="KW-1133">Transmembrane helix</keyword>
<dbReference type="RefSeq" id="XP_023933212.1">
    <property type="nucleotide sequence ID" value="XM_024077444.1"/>
</dbReference>
<dbReference type="AlphaFoldDB" id="A0A2R2MT59"/>
<accession>A0A2R2MT59</accession>
<evidence type="ECO:0000313" key="6">
    <source>
        <dbReference type="Proteomes" id="UP000085678"/>
    </source>
</evidence>